<evidence type="ECO:0000259" key="1">
    <source>
        <dbReference type="Pfam" id="PF13460"/>
    </source>
</evidence>
<dbReference type="HOGENOM" id="CLU_007383_10_0_1"/>
<dbReference type="AlphaFoldDB" id="R0K257"/>
<dbReference type="InterPro" id="IPR051604">
    <property type="entry name" value="Ergot_Alk_Oxidoreductase"/>
</dbReference>
<reference evidence="2 3" key="1">
    <citation type="journal article" date="2012" name="PLoS Pathog.">
        <title>Diverse lifestyles and strategies of plant pathogenesis encoded in the genomes of eighteen Dothideomycetes fungi.</title>
        <authorList>
            <person name="Ohm R.A."/>
            <person name="Feau N."/>
            <person name="Henrissat B."/>
            <person name="Schoch C.L."/>
            <person name="Horwitz B.A."/>
            <person name="Barry K.W."/>
            <person name="Condon B.J."/>
            <person name="Copeland A.C."/>
            <person name="Dhillon B."/>
            <person name="Glaser F."/>
            <person name="Hesse C.N."/>
            <person name="Kosti I."/>
            <person name="LaButti K."/>
            <person name="Lindquist E.A."/>
            <person name="Lucas S."/>
            <person name="Salamov A.A."/>
            <person name="Bradshaw R.E."/>
            <person name="Ciuffetti L."/>
            <person name="Hamelin R.C."/>
            <person name="Kema G.H.J."/>
            <person name="Lawrence C."/>
            <person name="Scott J.A."/>
            <person name="Spatafora J.W."/>
            <person name="Turgeon B.G."/>
            <person name="de Wit P.J.G.M."/>
            <person name="Zhong S."/>
            <person name="Goodwin S.B."/>
            <person name="Grigoriev I.V."/>
        </authorList>
    </citation>
    <scope>NUCLEOTIDE SEQUENCE [LARGE SCALE GENOMIC DNA]</scope>
    <source>
        <strain evidence="3">28A</strain>
    </source>
</reference>
<feature type="domain" description="NAD(P)-binding" evidence="1">
    <location>
        <begin position="11"/>
        <end position="155"/>
    </location>
</feature>
<protein>
    <recommendedName>
        <fullName evidence="1">NAD(P)-binding domain-containing protein</fullName>
    </recommendedName>
</protein>
<dbReference type="Gene3D" id="3.40.50.720">
    <property type="entry name" value="NAD(P)-binding Rossmann-like Domain"/>
    <property type="match status" value="1"/>
</dbReference>
<dbReference type="SUPFAM" id="SSF51735">
    <property type="entry name" value="NAD(P)-binding Rossmann-fold domains"/>
    <property type="match status" value="1"/>
</dbReference>
<evidence type="ECO:0000313" key="3">
    <source>
        <dbReference type="Proteomes" id="UP000016935"/>
    </source>
</evidence>
<dbReference type="eggNOG" id="ENOG502SMDA">
    <property type="taxonomic scope" value="Eukaryota"/>
</dbReference>
<organism evidence="2 3">
    <name type="scientific">Exserohilum turcicum (strain 28A)</name>
    <name type="common">Northern leaf blight fungus</name>
    <name type="synonym">Setosphaeria turcica</name>
    <dbReference type="NCBI Taxonomy" id="671987"/>
    <lineage>
        <taxon>Eukaryota</taxon>
        <taxon>Fungi</taxon>
        <taxon>Dikarya</taxon>
        <taxon>Ascomycota</taxon>
        <taxon>Pezizomycotina</taxon>
        <taxon>Dothideomycetes</taxon>
        <taxon>Pleosporomycetidae</taxon>
        <taxon>Pleosporales</taxon>
        <taxon>Pleosporineae</taxon>
        <taxon>Pleosporaceae</taxon>
        <taxon>Exserohilum</taxon>
    </lineage>
</organism>
<evidence type="ECO:0000313" key="2">
    <source>
        <dbReference type="EMBL" id="EOA87223.1"/>
    </source>
</evidence>
<dbReference type="Proteomes" id="UP000016935">
    <property type="component" value="Unassembled WGS sequence"/>
</dbReference>
<dbReference type="Pfam" id="PF13460">
    <property type="entry name" value="NAD_binding_10"/>
    <property type="match status" value="1"/>
</dbReference>
<name>R0K257_EXST2</name>
<reference evidence="2 3" key="2">
    <citation type="journal article" date="2013" name="PLoS Genet.">
        <title>Comparative genome structure, secondary metabolite, and effector coding capacity across Cochliobolus pathogens.</title>
        <authorList>
            <person name="Condon B.J."/>
            <person name="Leng Y."/>
            <person name="Wu D."/>
            <person name="Bushley K.E."/>
            <person name="Ohm R.A."/>
            <person name="Otillar R."/>
            <person name="Martin J."/>
            <person name="Schackwitz W."/>
            <person name="Grimwood J."/>
            <person name="MohdZainudin N."/>
            <person name="Xue C."/>
            <person name="Wang R."/>
            <person name="Manning V.A."/>
            <person name="Dhillon B."/>
            <person name="Tu Z.J."/>
            <person name="Steffenson B.J."/>
            <person name="Salamov A."/>
            <person name="Sun H."/>
            <person name="Lowry S."/>
            <person name="LaButti K."/>
            <person name="Han J."/>
            <person name="Copeland A."/>
            <person name="Lindquist E."/>
            <person name="Barry K."/>
            <person name="Schmutz J."/>
            <person name="Baker S.E."/>
            <person name="Ciuffetti L.M."/>
            <person name="Grigoriev I.V."/>
            <person name="Zhong S."/>
            <person name="Turgeon B.G."/>
        </authorList>
    </citation>
    <scope>NUCLEOTIDE SEQUENCE [LARGE SCALE GENOMIC DNA]</scope>
    <source>
        <strain evidence="3">28A</strain>
    </source>
</reference>
<proteinExistence type="predicted"/>
<sequence>MTFPVLVFGPGGSVGNAAAIEAHKRGAKVYLAMRDTSKEANGIQEGGKEDGYVRVQADLSQPDTIKHAVEISKAEAAFVYTVHGMQDHMRSAFEALKAAGISYIVLLSTFRVREPPSSEANMQNTIGAIHAKAEMALQGTGVPYTAVRPAYFNTNVLWGLEGIKKGRVELIYPNARFDYLAPADIGAVCGALLAEPQLRLDAGQSIYLCGPDLMTQSEAHSTIARTLGREIQIVEIDEQTWFSRLQHMPRPLLEDLAHDLKENSGGRDLYGGIYEQAVRNVATYSGREATRLGAWVEANAGVFAS</sequence>
<dbReference type="PANTHER" id="PTHR43162:SF1">
    <property type="entry name" value="PRESTALK A DIFFERENTIATION PROTEIN A"/>
    <property type="match status" value="1"/>
</dbReference>
<dbReference type="InterPro" id="IPR016040">
    <property type="entry name" value="NAD(P)-bd_dom"/>
</dbReference>
<dbReference type="OrthoDB" id="419598at2759"/>
<dbReference type="PANTHER" id="PTHR43162">
    <property type="match status" value="1"/>
</dbReference>
<dbReference type="GeneID" id="19398699"/>
<keyword evidence="3" id="KW-1185">Reference proteome</keyword>
<dbReference type="InterPro" id="IPR036291">
    <property type="entry name" value="NAD(P)-bd_dom_sf"/>
</dbReference>
<dbReference type="EMBL" id="KB908592">
    <property type="protein sequence ID" value="EOA87223.1"/>
    <property type="molecule type" value="Genomic_DNA"/>
</dbReference>
<dbReference type="RefSeq" id="XP_008025682.1">
    <property type="nucleotide sequence ID" value="XM_008027491.1"/>
</dbReference>
<accession>R0K257</accession>
<gene>
    <name evidence="2" type="ORF">SETTUDRAFT_163232</name>
</gene>